<name>A0A7M2WTE6_9BACT</name>
<accession>A0A7M2WTE6</accession>
<organism evidence="1 2">
    <name type="scientific">Humisphaera borealis</name>
    <dbReference type="NCBI Taxonomy" id="2807512"/>
    <lineage>
        <taxon>Bacteria</taxon>
        <taxon>Pseudomonadati</taxon>
        <taxon>Planctomycetota</taxon>
        <taxon>Phycisphaerae</taxon>
        <taxon>Tepidisphaerales</taxon>
        <taxon>Tepidisphaeraceae</taxon>
        <taxon>Humisphaera</taxon>
    </lineage>
</organism>
<sequence length="83" mass="9316">MAKRAVIRLQLDVAAKQQLDKLCERRGMTQIAVLSRLVKWFGRQDEVVQASVLGLLSDEMLGDLSQVLLKRLAAISESHRKGE</sequence>
<evidence type="ECO:0000313" key="1">
    <source>
        <dbReference type="EMBL" id="QOV88699.1"/>
    </source>
</evidence>
<dbReference type="RefSeq" id="WP_206291699.1">
    <property type="nucleotide sequence ID" value="NZ_CP063458.1"/>
</dbReference>
<dbReference type="EMBL" id="CP063458">
    <property type="protein sequence ID" value="QOV88699.1"/>
    <property type="molecule type" value="Genomic_DNA"/>
</dbReference>
<proteinExistence type="predicted"/>
<dbReference type="Proteomes" id="UP000593765">
    <property type="component" value="Chromosome"/>
</dbReference>
<keyword evidence="2" id="KW-1185">Reference proteome</keyword>
<evidence type="ECO:0000313" key="2">
    <source>
        <dbReference type="Proteomes" id="UP000593765"/>
    </source>
</evidence>
<dbReference type="KEGG" id="hbs:IPV69_21065"/>
<dbReference type="AlphaFoldDB" id="A0A7M2WTE6"/>
<reference evidence="1 2" key="1">
    <citation type="submission" date="2020-10" db="EMBL/GenBank/DDBJ databases">
        <title>Wide distribution of Phycisphaera-like planctomycetes from WD2101 soil group in peatlands and genome analysis of the first cultivated representative.</title>
        <authorList>
            <person name="Dedysh S.N."/>
            <person name="Beletsky A.V."/>
            <person name="Ivanova A."/>
            <person name="Kulichevskaya I.S."/>
            <person name="Suzina N.E."/>
            <person name="Philippov D.A."/>
            <person name="Rakitin A.L."/>
            <person name="Mardanov A.V."/>
            <person name="Ravin N.V."/>
        </authorList>
    </citation>
    <scope>NUCLEOTIDE SEQUENCE [LARGE SCALE GENOMIC DNA]</scope>
    <source>
        <strain evidence="1 2">M1803</strain>
    </source>
</reference>
<protein>
    <submittedName>
        <fullName evidence="1">Uncharacterized protein</fullName>
    </submittedName>
</protein>
<gene>
    <name evidence="1" type="ORF">IPV69_21065</name>
</gene>